<dbReference type="GeneID" id="70188459"/>
<dbReference type="AlphaFoldDB" id="A0A9P9BMI5"/>
<reference evidence="1" key="1">
    <citation type="journal article" date="2021" name="Nat. Commun.">
        <title>Genetic determinants of endophytism in the Arabidopsis root mycobiome.</title>
        <authorList>
            <person name="Mesny F."/>
            <person name="Miyauchi S."/>
            <person name="Thiergart T."/>
            <person name="Pickel B."/>
            <person name="Atanasova L."/>
            <person name="Karlsson M."/>
            <person name="Huettel B."/>
            <person name="Barry K.W."/>
            <person name="Haridas S."/>
            <person name="Chen C."/>
            <person name="Bauer D."/>
            <person name="Andreopoulos W."/>
            <person name="Pangilinan J."/>
            <person name="LaButti K."/>
            <person name="Riley R."/>
            <person name="Lipzen A."/>
            <person name="Clum A."/>
            <person name="Drula E."/>
            <person name="Henrissat B."/>
            <person name="Kohler A."/>
            <person name="Grigoriev I.V."/>
            <person name="Martin F.M."/>
            <person name="Hacquard S."/>
        </authorList>
    </citation>
    <scope>NUCLEOTIDE SEQUENCE</scope>
    <source>
        <strain evidence="1">MPI-CAGE-CH-0230</strain>
    </source>
</reference>
<organism evidence="1 2">
    <name type="scientific">Microdochium trichocladiopsis</name>
    <dbReference type="NCBI Taxonomy" id="1682393"/>
    <lineage>
        <taxon>Eukaryota</taxon>
        <taxon>Fungi</taxon>
        <taxon>Dikarya</taxon>
        <taxon>Ascomycota</taxon>
        <taxon>Pezizomycotina</taxon>
        <taxon>Sordariomycetes</taxon>
        <taxon>Xylariomycetidae</taxon>
        <taxon>Xylariales</taxon>
        <taxon>Microdochiaceae</taxon>
        <taxon>Microdochium</taxon>
    </lineage>
</organism>
<sequence>MARHGYLAQTVFRLLRDSFDQHRQQQQLVYGAYSSSVHHFFSEVTNLEAGDGGRHAVISRHSKSEYPINIFSLAADLEVSRIKHRVAASAGLSLDDGIPVWTKTAASAPVVHGAERSSAGS</sequence>
<evidence type="ECO:0000313" key="1">
    <source>
        <dbReference type="EMBL" id="KAH7029648.1"/>
    </source>
</evidence>
<comment type="caution">
    <text evidence="1">The sequence shown here is derived from an EMBL/GenBank/DDBJ whole genome shotgun (WGS) entry which is preliminary data.</text>
</comment>
<proteinExistence type="predicted"/>
<name>A0A9P9BMI5_9PEZI</name>
<dbReference type="RefSeq" id="XP_046011936.1">
    <property type="nucleotide sequence ID" value="XM_046158913.1"/>
</dbReference>
<evidence type="ECO:0000313" key="2">
    <source>
        <dbReference type="Proteomes" id="UP000756346"/>
    </source>
</evidence>
<keyword evidence="2" id="KW-1185">Reference proteome</keyword>
<gene>
    <name evidence="1" type="ORF">B0I36DRAFT_364160</name>
</gene>
<dbReference type="EMBL" id="JAGTJQ010000006">
    <property type="protein sequence ID" value="KAH7029648.1"/>
    <property type="molecule type" value="Genomic_DNA"/>
</dbReference>
<protein>
    <submittedName>
        <fullName evidence="1">Uncharacterized protein</fullName>
    </submittedName>
</protein>
<accession>A0A9P9BMI5</accession>
<dbReference type="Proteomes" id="UP000756346">
    <property type="component" value="Unassembled WGS sequence"/>
</dbReference>